<evidence type="ECO:0000256" key="5">
    <source>
        <dbReference type="ARBA" id="ARBA00023136"/>
    </source>
</evidence>
<keyword evidence="3 6" id="KW-0812">Transmembrane</keyword>
<feature type="transmembrane region" description="Helical" evidence="6">
    <location>
        <begin position="6"/>
        <end position="26"/>
    </location>
</feature>
<keyword evidence="2" id="KW-1003">Cell membrane</keyword>
<reference evidence="8" key="1">
    <citation type="submission" date="2022-06" db="EMBL/GenBank/DDBJ databases">
        <title>Complete genome sequence and characterization of Cupriavidus gilardii QJ1 isolated from contaminating cells.</title>
        <authorList>
            <person name="Qi J."/>
        </authorList>
    </citation>
    <scope>NUCLEOTIDE SEQUENCE</scope>
    <source>
        <strain evidence="8">QJ1</strain>
    </source>
</reference>
<keyword evidence="5 6" id="KW-0472">Membrane</keyword>
<dbReference type="RefSeq" id="WP_252251677.1">
    <property type="nucleotide sequence ID" value="NZ_CP098735.1"/>
</dbReference>
<keyword evidence="4 6" id="KW-1133">Transmembrane helix</keyword>
<evidence type="ECO:0000313" key="8">
    <source>
        <dbReference type="EMBL" id="USE77206.1"/>
    </source>
</evidence>
<protein>
    <submittedName>
        <fullName evidence="8">Type II secretion system F family protein</fullName>
    </submittedName>
</protein>
<proteinExistence type="predicted"/>
<evidence type="ECO:0000313" key="9">
    <source>
        <dbReference type="Proteomes" id="UP001056648"/>
    </source>
</evidence>
<evidence type="ECO:0000256" key="3">
    <source>
        <dbReference type="ARBA" id="ARBA00022692"/>
    </source>
</evidence>
<dbReference type="InterPro" id="IPR018076">
    <property type="entry name" value="T2SS_GspF_dom"/>
</dbReference>
<dbReference type="PANTHER" id="PTHR35007:SF2">
    <property type="entry name" value="PILUS ASSEMBLE PROTEIN"/>
    <property type="match status" value="1"/>
</dbReference>
<name>A0ABY4VJ00_9BURK</name>
<feature type="domain" description="Type II secretion system protein GspF" evidence="7">
    <location>
        <begin position="220"/>
        <end position="345"/>
    </location>
</feature>
<evidence type="ECO:0000256" key="6">
    <source>
        <dbReference type="SAM" id="Phobius"/>
    </source>
</evidence>
<dbReference type="Pfam" id="PF00482">
    <property type="entry name" value="T2SSF"/>
    <property type="match status" value="1"/>
</dbReference>
<feature type="transmembrane region" description="Helical" evidence="6">
    <location>
        <begin position="180"/>
        <end position="200"/>
    </location>
</feature>
<comment type="subcellular location">
    <subcellularLocation>
        <location evidence="1">Cell membrane</location>
        <topology evidence="1">Multi-pass membrane protein</topology>
    </subcellularLocation>
</comment>
<keyword evidence="9" id="KW-1185">Reference proteome</keyword>
<evidence type="ECO:0000256" key="4">
    <source>
        <dbReference type="ARBA" id="ARBA00022989"/>
    </source>
</evidence>
<evidence type="ECO:0000256" key="1">
    <source>
        <dbReference type="ARBA" id="ARBA00004651"/>
    </source>
</evidence>
<feature type="transmembrane region" description="Helical" evidence="6">
    <location>
        <begin position="156"/>
        <end position="174"/>
    </location>
</feature>
<evidence type="ECO:0000259" key="7">
    <source>
        <dbReference type="Pfam" id="PF00482"/>
    </source>
</evidence>
<sequence length="366" mass="38740">MNRDSLIALSLLIAAVGVAALALPLLQQWWLRWRAARTLDAALARQGATAKPAAAATAGEPGSTASAGAAPLAGRQAGGNVAATAGAMSAAATAPGAAAGAGPNGARARIGAQLGGRFDERWLASPLGKAIVGPEEIRLLEQCGWYGPKARAMFGGLRLCVPLLIAAVLMLWRLPESLQGAVFTAFGGFAVSFLAFKSVLRRRAASRMRQLDDELPVLVDMLRLLQGVGMSIDQSLQLIVTEFGSMLPVLGPELKRANDQFASGRSREQTLQRIGKLFESEDLRSLIMLLNQVDRFGGAVQEPLKLFGLRLQEARKMRLKEKVGRLTVKMTGVMVVSLLPVLLIVTAGPGFLGVIRMLAKFAGDVQ</sequence>
<evidence type="ECO:0000256" key="2">
    <source>
        <dbReference type="ARBA" id="ARBA00022475"/>
    </source>
</evidence>
<feature type="transmembrane region" description="Helical" evidence="6">
    <location>
        <begin position="326"/>
        <end position="348"/>
    </location>
</feature>
<dbReference type="PANTHER" id="PTHR35007">
    <property type="entry name" value="INTEGRAL MEMBRANE PROTEIN-RELATED"/>
    <property type="match status" value="1"/>
</dbReference>
<dbReference type="EMBL" id="CP098735">
    <property type="protein sequence ID" value="USE77206.1"/>
    <property type="molecule type" value="Genomic_DNA"/>
</dbReference>
<gene>
    <name evidence="8" type="ORF">NDR89_08095</name>
</gene>
<organism evidence="8 9">
    <name type="scientific">Cupriavidus gilardii</name>
    <dbReference type="NCBI Taxonomy" id="82541"/>
    <lineage>
        <taxon>Bacteria</taxon>
        <taxon>Pseudomonadati</taxon>
        <taxon>Pseudomonadota</taxon>
        <taxon>Betaproteobacteria</taxon>
        <taxon>Burkholderiales</taxon>
        <taxon>Burkholderiaceae</taxon>
        <taxon>Cupriavidus</taxon>
    </lineage>
</organism>
<accession>A0ABY4VJ00</accession>
<dbReference type="Proteomes" id="UP001056648">
    <property type="component" value="Chromosome 1"/>
</dbReference>